<evidence type="ECO:0000256" key="2">
    <source>
        <dbReference type="ARBA" id="ARBA00022692"/>
    </source>
</evidence>
<proteinExistence type="predicted"/>
<keyword evidence="3 5" id="KW-1133">Transmembrane helix</keyword>
<name>A0AAP0S4X2_LIQFO</name>
<dbReference type="GO" id="GO:0005886">
    <property type="term" value="C:plasma membrane"/>
    <property type="evidence" value="ECO:0007669"/>
    <property type="project" value="TreeGrafter"/>
</dbReference>
<dbReference type="InterPro" id="IPR004864">
    <property type="entry name" value="LEA_2"/>
</dbReference>
<evidence type="ECO:0000256" key="5">
    <source>
        <dbReference type="SAM" id="Phobius"/>
    </source>
</evidence>
<organism evidence="7 8">
    <name type="scientific">Liquidambar formosana</name>
    <name type="common">Formosan gum</name>
    <dbReference type="NCBI Taxonomy" id="63359"/>
    <lineage>
        <taxon>Eukaryota</taxon>
        <taxon>Viridiplantae</taxon>
        <taxon>Streptophyta</taxon>
        <taxon>Embryophyta</taxon>
        <taxon>Tracheophyta</taxon>
        <taxon>Spermatophyta</taxon>
        <taxon>Magnoliopsida</taxon>
        <taxon>eudicotyledons</taxon>
        <taxon>Gunneridae</taxon>
        <taxon>Pentapetalae</taxon>
        <taxon>Saxifragales</taxon>
        <taxon>Altingiaceae</taxon>
        <taxon>Liquidambar</taxon>
    </lineage>
</organism>
<dbReference type="InterPro" id="IPR044839">
    <property type="entry name" value="NDR1-like"/>
</dbReference>
<dbReference type="EMBL" id="JBBPBK010000002">
    <property type="protein sequence ID" value="KAK9291186.1"/>
    <property type="molecule type" value="Genomic_DNA"/>
</dbReference>
<dbReference type="Pfam" id="PF03168">
    <property type="entry name" value="LEA_2"/>
    <property type="match status" value="1"/>
</dbReference>
<dbReference type="SUPFAM" id="SSF117070">
    <property type="entry name" value="LEA14-like"/>
    <property type="match status" value="1"/>
</dbReference>
<keyword evidence="4 5" id="KW-0472">Membrane</keyword>
<evidence type="ECO:0000256" key="1">
    <source>
        <dbReference type="ARBA" id="ARBA00004167"/>
    </source>
</evidence>
<keyword evidence="8" id="KW-1185">Reference proteome</keyword>
<sequence length="286" mass="31671">MAWTATTSTTEAQDKTVTGYPAQPSQIAAGYPPPTTFPVTTAYPYAVPPPAVFSQTYHPPSPPRWRYYRDGGRSTLLCRLVSAVFAVLFAIAIFFFIIWLILKPRLPEFQVDSASVAPLNVTKTELSATWDITFRVRNPNEKLSVYYHRIEAWVVYGEEDLLYGTDLPPFYQEKRNETTVEAQLAVVSDTADGYVLRAISEEKARGLVSFDVRVLALINFRKGVWQTRRHLLRASCEGVIFGFSAPNNGTGTLMGGPRACKVGLLLAVNSEGKTPCGKKETVLLGL</sequence>
<comment type="subcellular location">
    <subcellularLocation>
        <location evidence="1">Membrane</location>
        <topology evidence="1">Single-pass membrane protein</topology>
    </subcellularLocation>
</comment>
<keyword evidence="2 5" id="KW-0812">Transmembrane</keyword>
<evidence type="ECO:0000256" key="3">
    <source>
        <dbReference type="ARBA" id="ARBA00022989"/>
    </source>
</evidence>
<dbReference type="PANTHER" id="PTHR31234">
    <property type="entry name" value="LATE EMBRYOGENESIS ABUNDANT (LEA) HYDROXYPROLINE-RICH GLYCOPROTEIN FAMILY"/>
    <property type="match status" value="1"/>
</dbReference>
<dbReference type="PANTHER" id="PTHR31234:SF2">
    <property type="entry name" value="OS05G0199100 PROTEIN"/>
    <property type="match status" value="1"/>
</dbReference>
<comment type="caution">
    <text evidence="7">The sequence shown here is derived from an EMBL/GenBank/DDBJ whole genome shotgun (WGS) entry which is preliminary data.</text>
</comment>
<evidence type="ECO:0000313" key="8">
    <source>
        <dbReference type="Proteomes" id="UP001415857"/>
    </source>
</evidence>
<protein>
    <recommendedName>
        <fullName evidence="6">Late embryogenesis abundant protein LEA-2 subgroup domain-containing protein</fullName>
    </recommendedName>
</protein>
<dbReference type="Proteomes" id="UP001415857">
    <property type="component" value="Unassembled WGS sequence"/>
</dbReference>
<feature type="domain" description="Late embryogenesis abundant protein LEA-2 subgroup" evidence="6">
    <location>
        <begin position="133"/>
        <end position="214"/>
    </location>
</feature>
<evidence type="ECO:0000259" key="6">
    <source>
        <dbReference type="Pfam" id="PF03168"/>
    </source>
</evidence>
<gene>
    <name evidence="7" type="ORF">L1049_009374</name>
</gene>
<dbReference type="AlphaFoldDB" id="A0AAP0S4X2"/>
<dbReference type="GO" id="GO:0098542">
    <property type="term" value="P:defense response to other organism"/>
    <property type="evidence" value="ECO:0007669"/>
    <property type="project" value="InterPro"/>
</dbReference>
<feature type="transmembrane region" description="Helical" evidence="5">
    <location>
        <begin position="76"/>
        <end position="102"/>
    </location>
</feature>
<evidence type="ECO:0000313" key="7">
    <source>
        <dbReference type="EMBL" id="KAK9291186.1"/>
    </source>
</evidence>
<accession>A0AAP0S4X2</accession>
<reference evidence="7 8" key="1">
    <citation type="journal article" date="2024" name="Plant J.">
        <title>Genome sequences and population genomics reveal climatic adaptation and genomic divergence between two closely related sweetgum species.</title>
        <authorList>
            <person name="Xu W.Q."/>
            <person name="Ren C.Q."/>
            <person name="Zhang X.Y."/>
            <person name="Comes H.P."/>
            <person name="Liu X.H."/>
            <person name="Li Y.G."/>
            <person name="Kettle C.J."/>
            <person name="Jalonen R."/>
            <person name="Gaisberger H."/>
            <person name="Ma Y.Z."/>
            <person name="Qiu Y.X."/>
        </authorList>
    </citation>
    <scope>NUCLEOTIDE SEQUENCE [LARGE SCALE GENOMIC DNA]</scope>
    <source>
        <strain evidence="7">Hangzhou</strain>
    </source>
</reference>
<evidence type="ECO:0000256" key="4">
    <source>
        <dbReference type="ARBA" id="ARBA00023136"/>
    </source>
</evidence>